<dbReference type="STRING" id="48467.SAMN02745166_00691"/>
<comment type="catalytic activity">
    <reaction evidence="4">
        <text>ATP + H2O = ADP + phosphate + H(+)</text>
        <dbReference type="Rhea" id="RHEA:13065"/>
        <dbReference type="ChEBI" id="CHEBI:15377"/>
        <dbReference type="ChEBI" id="CHEBI:15378"/>
        <dbReference type="ChEBI" id="CHEBI:30616"/>
        <dbReference type="ChEBI" id="CHEBI:43474"/>
        <dbReference type="ChEBI" id="CHEBI:456216"/>
    </reaction>
</comment>
<feature type="domain" description="ABC transporter" evidence="7">
    <location>
        <begin position="73"/>
        <end position="321"/>
    </location>
</feature>
<dbReference type="PANTHER" id="PTHR19211:SF14">
    <property type="entry name" value="ATP-BINDING CASSETTE SUB-FAMILY F MEMBER 1"/>
    <property type="match status" value="1"/>
</dbReference>
<dbReference type="GO" id="GO:0005524">
    <property type="term" value="F:ATP binding"/>
    <property type="evidence" value="ECO:0007669"/>
    <property type="project" value="UniProtKB-KW"/>
</dbReference>
<dbReference type="EMBL" id="FUYE01000002">
    <property type="protein sequence ID" value="SKA80871.1"/>
    <property type="molecule type" value="Genomic_DNA"/>
</dbReference>
<dbReference type="Pfam" id="PF12848">
    <property type="entry name" value="ABC_tran_Xtn"/>
    <property type="match status" value="1"/>
</dbReference>
<feature type="compositionally biased region" description="Basic and acidic residues" evidence="6">
    <location>
        <begin position="1"/>
        <end position="13"/>
    </location>
</feature>
<comment type="similarity">
    <text evidence="5">Belongs to the ABC transporter superfamily. ABCF family. Uup subfamily.</text>
</comment>
<dbReference type="CDD" id="cd03221">
    <property type="entry name" value="ABCF_EF-3"/>
    <property type="match status" value="2"/>
</dbReference>
<dbReference type="InterPro" id="IPR017871">
    <property type="entry name" value="ABC_transporter-like_CS"/>
</dbReference>
<evidence type="ECO:0000256" key="2">
    <source>
        <dbReference type="ARBA" id="ARBA00022741"/>
    </source>
</evidence>
<evidence type="ECO:0000256" key="4">
    <source>
        <dbReference type="ARBA" id="ARBA00049360"/>
    </source>
</evidence>
<feature type="compositionally biased region" description="Basic residues" evidence="6">
    <location>
        <begin position="14"/>
        <end position="34"/>
    </location>
</feature>
<dbReference type="InterPro" id="IPR003439">
    <property type="entry name" value="ABC_transporter-like_ATP-bd"/>
</dbReference>
<proteinExistence type="inferred from homology"/>
<dbReference type="SUPFAM" id="SSF52540">
    <property type="entry name" value="P-loop containing nucleoside triphosphate hydrolases"/>
    <property type="match status" value="2"/>
</dbReference>
<accession>A0A1T4WW78</accession>
<dbReference type="PROSITE" id="PS00211">
    <property type="entry name" value="ABC_TRANSPORTER_1"/>
    <property type="match status" value="1"/>
</dbReference>
<keyword evidence="1" id="KW-0677">Repeat</keyword>
<dbReference type="PANTHER" id="PTHR19211">
    <property type="entry name" value="ATP-BINDING TRANSPORT PROTEIN-RELATED"/>
    <property type="match status" value="1"/>
</dbReference>
<evidence type="ECO:0000256" key="1">
    <source>
        <dbReference type="ARBA" id="ARBA00022737"/>
    </source>
</evidence>
<dbReference type="SMART" id="SM00382">
    <property type="entry name" value="AAA"/>
    <property type="match status" value="2"/>
</dbReference>
<keyword evidence="9" id="KW-1185">Reference proteome</keyword>
<evidence type="ECO:0000256" key="5">
    <source>
        <dbReference type="ARBA" id="ARBA00061478"/>
    </source>
</evidence>
<evidence type="ECO:0000256" key="3">
    <source>
        <dbReference type="ARBA" id="ARBA00022840"/>
    </source>
</evidence>
<protein>
    <submittedName>
        <fullName evidence="8">ATP-binding cassette, subfamily F, member 3</fullName>
    </submittedName>
</protein>
<dbReference type="InterPro" id="IPR027417">
    <property type="entry name" value="P-loop_NTPase"/>
</dbReference>
<dbReference type="Proteomes" id="UP000190774">
    <property type="component" value="Unassembled WGS sequence"/>
</dbReference>
<dbReference type="InterPro" id="IPR032781">
    <property type="entry name" value="ABC_tran_Xtn"/>
</dbReference>
<keyword evidence="2" id="KW-0547">Nucleotide-binding</keyword>
<dbReference type="GO" id="GO:0016887">
    <property type="term" value="F:ATP hydrolysis activity"/>
    <property type="evidence" value="ECO:0007669"/>
    <property type="project" value="InterPro"/>
</dbReference>
<gene>
    <name evidence="8" type="ORF">SAMN02745166_00691</name>
</gene>
<dbReference type="FunFam" id="3.40.50.300:FF:000011">
    <property type="entry name" value="Putative ABC transporter ATP-binding component"/>
    <property type="match status" value="1"/>
</dbReference>
<name>A0A1T4WW78_9BACT</name>
<dbReference type="InterPro" id="IPR050611">
    <property type="entry name" value="ABCF"/>
</dbReference>
<dbReference type="GO" id="GO:0003676">
    <property type="term" value="F:nucleic acid binding"/>
    <property type="evidence" value="ECO:0007669"/>
    <property type="project" value="UniProtKB-ARBA"/>
</dbReference>
<evidence type="ECO:0000313" key="9">
    <source>
        <dbReference type="Proteomes" id="UP000190774"/>
    </source>
</evidence>
<reference evidence="9" key="1">
    <citation type="submission" date="2017-02" db="EMBL/GenBank/DDBJ databases">
        <authorList>
            <person name="Varghese N."/>
            <person name="Submissions S."/>
        </authorList>
    </citation>
    <scope>NUCLEOTIDE SEQUENCE [LARGE SCALE GENOMIC DNA]</scope>
    <source>
        <strain evidence="9">ATCC 700200</strain>
    </source>
</reference>
<evidence type="ECO:0000313" key="8">
    <source>
        <dbReference type="EMBL" id="SKA80871.1"/>
    </source>
</evidence>
<dbReference type="PROSITE" id="PS50893">
    <property type="entry name" value="ABC_TRANSPORTER_2"/>
    <property type="match status" value="2"/>
</dbReference>
<dbReference type="Gene3D" id="3.40.50.300">
    <property type="entry name" value="P-loop containing nucleotide triphosphate hydrolases"/>
    <property type="match status" value="2"/>
</dbReference>
<evidence type="ECO:0000259" key="7">
    <source>
        <dbReference type="PROSITE" id="PS50893"/>
    </source>
</evidence>
<dbReference type="InterPro" id="IPR003593">
    <property type="entry name" value="AAA+_ATPase"/>
</dbReference>
<organism evidence="8 9">
    <name type="scientific">Prosthecobacter debontii</name>
    <dbReference type="NCBI Taxonomy" id="48467"/>
    <lineage>
        <taxon>Bacteria</taxon>
        <taxon>Pseudomonadati</taxon>
        <taxon>Verrucomicrobiota</taxon>
        <taxon>Verrucomicrobiia</taxon>
        <taxon>Verrucomicrobiales</taxon>
        <taxon>Verrucomicrobiaceae</taxon>
        <taxon>Prosthecobacter</taxon>
    </lineage>
</organism>
<dbReference type="FunFam" id="3.40.50.300:FF:000309">
    <property type="entry name" value="ABC transporter ATP-binding protein"/>
    <property type="match status" value="1"/>
</dbReference>
<feature type="domain" description="ABC transporter" evidence="7">
    <location>
        <begin position="388"/>
        <end position="602"/>
    </location>
</feature>
<feature type="region of interest" description="Disordered" evidence="6">
    <location>
        <begin position="1"/>
        <end position="63"/>
    </location>
</feature>
<evidence type="ECO:0000256" key="6">
    <source>
        <dbReference type="SAM" id="MobiDB-lite"/>
    </source>
</evidence>
<dbReference type="Pfam" id="PF00005">
    <property type="entry name" value="ABC_tran"/>
    <property type="match status" value="2"/>
</dbReference>
<sequence length="607" mass="68974">MLIPKPREEPEHPKHNKRHQNTTKRVGLTRKARAGNRVGSGCPQEVARPNKAGLHKTGCKEGDSVLGRPPLMLTLRDVTKTFNARTLFGGANMTVNYAERVALVGPNGAGKSTLFSLILKEDEPDAGEVIRDEWTTLGYLPQESEPVGDETILDVATGKAGEMERLEKILREHEERGDVSAPEYNEAHSKHDALNDPQAEAKCKKILKGFGFKEEDFNKPAREYSGGWVMRAHLARLLVIEPDLLLLDEPTNHLDLLSLMWFRNYLKNYPGAILLISHDRDFMDELIETVYEIEESKLVQYQGNYSEYLKQKEENWDRAYQAWKNQQKEIEAMQEFIERFRSVASKASQAQSRERQLEKMEKLDRPRPLRKAFRFNFPQPQRSGQRVIALTDIHQAYGEKKIYQGLDLEIEKGERTVLVGPNGAGKSTLIKIMAGEVAFQKGERRFGTNVKMGYFSQHRADTLEPELTILEELKRCAPELREDDARSILGSFLFKREDVYKKCKVLSGGEKSRLNLVKFLVDPPNLLLMDEPTTHLDIWAIEGLILALQKFEGTLVFISHDVHFIRSLATKVLHINAGTVTPYSGGYDYYLEKTGAEENARAAVIAQ</sequence>
<dbReference type="AlphaFoldDB" id="A0A1T4WW78"/>
<keyword evidence="3 8" id="KW-0067">ATP-binding</keyword>